<dbReference type="GO" id="GO:0009253">
    <property type="term" value="P:peptidoglycan catabolic process"/>
    <property type="evidence" value="ECO:0007669"/>
    <property type="project" value="InterPro"/>
</dbReference>
<dbReference type="SUPFAM" id="SSF55846">
    <property type="entry name" value="N-acetylmuramoyl-L-alanine amidase-like"/>
    <property type="match status" value="1"/>
</dbReference>
<accession>A0AAX4J7Z1</accession>
<dbReference type="GO" id="GO:0008745">
    <property type="term" value="F:N-acetylmuramoyl-L-alanine amidase activity"/>
    <property type="evidence" value="ECO:0007669"/>
    <property type="project" value="InterPro"/>
</dbReference>
<evidence type="ECO:0000313" key="1">
    <source>
        <dbReference type="EMBL" id="WRW34757.1"/>
    </source>
</evidence>
<organism evidence="1 2">
    <name type="scientific">Staphylococcus phage CF5</name>
    <dbReference type="NCBI Taxonomy" id="3113739"/>
    <lineage>
        <taxon>Viruses</taxon>
        <taxon>Duplodnaviria</taxon>
        <taxon>Heunggongvirae</taxon>
        <taxon>Uroviricota</taxon>
        <taxon>Caudoviricetes</taxon>
        <taxon>Herelleviridae</taxon>
        <taxon>Twortvirinae</taxon>
        <taxon>Silviavirus</taxon>
    </lineage>
</organism>
<dbReference type="EMBL" id="PP034390">
    <property type="protein sequence ID" value="WRW34757.1"/>
    <property type="molecule type" value="Genomic_DNA"/>
</dbReference>
<proteinExistence type="predicted"/>
<gene>
    <name evidence="1" type="ORF">CF5_0060</name>
</gene>
<reference evidence="1" key="1">
    <citation type="submission" date="2023-12" db="EMBL/GenBank/DDBJ databases">
        <title>Isolation and Characterisation of Novel Lytic Bacteriophages for therapeutic applications in Prosthetic Joint Infections.</title>
        <authorList>
            <person name="Burton N."/>
            <person name="Melo L.D.R."/>
            <person name="Pearce B."/>
            <person name="Tadesse M.D."/>
            <person name="Vryonis E."/>
            <person name="Sagona A."/>
        </authorList>
    </citation>
    <scope>NUCLEOTIDE SEQUENCE</scope>
</reference>
<dbReference type="Gene3D" id="3.40.80.10">
    <property type="entry name" value="Peptidoglycan recognition protein-like"/>
    <property type="match status" value="1"/>
</dbReference>
<protein>
    <submittedName>
        <fullName evidence="1">Endolysin</fullName>
    </submittedName>
</protein>
<dbReference type="InterPro" id="IPR036505">
    <property type="entry name" value="Amidase/PGRP_sf"/>
</dbReference>
<evidence type="ECO:0000313" key="2">
    <source>
        <dbReference type="Proteomes" id="UP001432109"/>
    </source>
</evidence>
<name>A0AAX4J7Z1_9CAUD</name>
<dbReference type="Proteomes" id="UP001432109">
    <property type="component" value="Segment"/>
</dbReference>
<sequence>MDKRGYNPKSIVLHNDAGGMTGFQYKQNLQYAGYDRWARGVAHSYISEGQVWQAIGESRVAWHVA</sequence>